<organism evidence="2">
    <name type="scientific">Cacopsylla melanoneura</name>
    <dbReference type="NCBI Taxonomy" id="428564"/>
    <lineage>
        <taxon>Eukaryota</taxon>
        <taxon>Metazoa</taxon>
        <taxon>Ecdysozoa</taxon>
        <taxon>Arthropoda</taxon>
        <taxon>Hexapoda</taxon>
        <taxon>Insecta</taxon>
        <taxon>Pterygota</taxon>
        <taxon>Neoptera</taxon>
        <taxon>Paraneoptera</taxon>
        <taxon>Hemiptera</taxon>
        <taxon>Sternorrhyncha</taxon>
        <taxon>Psylloidea</taxon>
        <taxon>Psyllidae</taxon>
        <taxon>Psyllinae</taxon>
        <taxon>Cacopsylla</taxon>
    </lineage>
</organism>
<feature type="region of interest" description="Disordered" evidence="1">
    <location>
        <begin position="277"/>
        <end position="328"/>
    </location>
</feature>
<feature type="compositionally biased region" description="Acidic residues" evidence="1">
    <location>
        <begin position="285"/>
        <end position="301"/>
    </location>
</feature>
<dbReference type="AlphaFoldDB" id="A0A8D9ETH4"/>
<name>A0A8D9ETH4_9HEMI</name>
<accession>A0A8D9ETH4</accession>
<dbReference type="InterPro" id="IPR027267">
    <property type="entry name" value="AH/BAR_dom_sf"/>
</dbReference>
<dbReference type="PANTHER" id="PTHR21223">
    <property type="entry name" value="CBY1-INTERACTING BAR DOMAIN-CONTAINING PROTEIN HOMOLOG"/>
    <property type="match status" value="1"/>
</dbReference>
<proteinExistence type="predicted"/>
<feature type="compositionally biased region" description="Polar residues" evidence="1">
    <location>
        <begin position="305"/>
        <end position="320"/>
    </location>
</feature>
<dbReference type="GO" id="GO:0035869">
    <property type="term" value="C:ciliary transition zone"/>
    <property type="evidence" value="ECO:0007669"/>
    <property type="project" value="TreeGrafter"/>
</dbReference>
<dbReference type="PANTHER" id="PTHR21223:SF2">
    <property type="entry name" value="CBY1-INTERACTING BAR DOMAIN-CONTAINING PROTEIN HOMOLOG"/>
    <property type="match status" value="1"/>
</dbReference>
<dbReference type="Gene3D" id="1.20.1270.60">
    <property type="entry name" value="Arfaptin homology (AH) domain/BAR domain"/>
    <property type="match status" value="1"/>
</dbReference>
<dbReference type="GO" id="GO:0036064">
    <property type="term" value="C:ciliary basal body"/>
    <property type="evidence" value="ECO:0007669"/>
    <property type="project" value="TreeGrafter"/>
</dbReference>
<sequence length="328" mass="36967">MSHTIKKGIDLRELQAKFIQNRVTQTEKNMAELCRALTGYTLNCARLRDSSDHISQVLTYYSESETVSKSLSRGLLKLATVMTELGDIRDAEVKLLEEHILPQLAQYEDKCKYAKSEVSTIGGAFTREANRRKDCEKLRQRNMKNVQSSTQAETDYAKAQAEVIRQLKIVEEKMQVFEEQKSKDLKGVLQMLVVGQMRQHARGLELCTQGYGAMEDISEQEDLQSFLDILSEPENIHRLETVKKTTASNSSLNTIAGLFTTNNRAPQHEQQVTDAVVIPSHDIEDNNDSNEDEDNIEEDDDGGNKTVTMGTSKPQPNSLVQRIKSLAN</sequence>
<dbReference type="InterPro" id="IPR009602">
    <property type="entry name" value="CBAR/FAM92"/>
</dbReference>
<dbReference type="SUPFAM" id="SSF103657">
    <property type="entry name" value="BAR/IMD domain-like"/>
    <property type="match status" value="1"/>
</dbReference>
<evidence type="ECO:0000313" key="2">
    <source>
        <dbReference type="EMBL" id="CAG6764444.1"/>
    </source>
</evidence>
<dbReference type="GO" id="GO:0060271">
    <property type="term" value="P:cilium assembly"/>
    <property type="evidence" value="ECO:0007669"/>
    <property type="project" value="TreeGrafter"/>
</dbReference>
<reference evidence="2" key="1">
    <citation type="submission" date="2021-05" db="EMBL/GenBank/DDBJ databases">
        <authorList>
            <person name="Alioto T."/>
            <person name="Alioto T."/>
            <person name="Gomez Garrido J."/>
        </authorList>
    </citation>
    <scope>NUCLEOTIDE SEQUENCE</scope>
</reference>
<dbReference type="EMBL" id="HBUF01565782">
    <property type="protein sequence ID" value="CAG6764444.1"/>
    <property type="molecule type" value="Transcribed_RNA"/>
</dbReference>
<protein>
    <submittedName>
        <fullName evidence="2">Protein FAM92A1-B</fullName>
    </submittedName>
</protein>
<evidence type="ECO:0000256" key="1">
    <source>
        <dbReference type="SAM" id="MobiDB-lite"/>
    </source>
</evidence>
<dbReference type="Pfam" id="PF06730">
    <property type="entry name" value="FAM92"/>
    <property type="match status" value="1"/>
</dbReference>